<proteinExistence type="predicted"/>
<feature type="chain" id="PRO_5020454225" evidence="1">
    <location>
        <begin position="27"/>
        <end position="427"/>
    </location>
</feature>
<reference evidence="3" key="1">
    <citation type="submission" date="2019-04" db="EMBL/GenBank/DDBJ databases">
        <title>Nocardioides xinjiangensis sp. nov.</title>
        <authorList>
            <person name="Liu S."/>
        </authorList>
    </citation>
    <scope>NUCLEOTIDE SEQUENCE [LARGE SCALE GENOMIC DNA]</scope>
    <source>
        <strain evidence="3">18</strain>
    </source>
</reference>
<name>A0A4S8QF29_9ACTN</name>
<dbReference type="InterPro" id="IPR050490">
    <property type="entry name" value="Bact_solute-bd_prot1"/>
</dbReference>
<dbReference type="Gene3D" id="3.40.190.10">
    <property type="entry name" value="Periplasmic binding protein-like II"/>
    <property type="match status" value="2"/>
</dbReference>
<evidence type="ECO:0000256" key="1">
    <source>
        <dbReference type="SAM" id="SignalP"/>
    </source>
</evidence>
<comment type="caution">
    <text evidence="2">The sequence shown here is derived from an EMBL/GenBank/DDBJ whole genome shotgun (WGS) entry which is preliminary data.</text>
</comment>
<dbReference type="EMBL" id="STGY01000042">
    <property type="protein sequence ID" value="THV41525.1"/>
    <property type="molecule type" value="Genomic_DNA"/>
</dbReference>
<feature type="signal peptide" evidence="1">
    <location>
        <begin position="1"/>
        <end position="26"/>
    </location>
</feature>
<dbReference type="InterPro" id="IPR006059">
    <property type="entry name" value="SBP"/>
</dbReference>
<keyword evidence="3" id="KW-1185">Reference proteome</keyword>
<dbReference type="PROSITE" id="PS51257">
    <property type="entry name" value="PROKAR_LIPOPROTEIN"/>
    <property type="match status" value="1"/>
</dbReference>
<organism evidence="2 3">
    <name type="scientific">Glycomyces buryatensis</name>
    <dbReference type="NCBI Taxonomy" id="2570927"/>
    <lineage>
        <taxon>Bacteria</taxon>
        <taxon>Bacillati</taxon>
        <taxon>Actinomycetota</taxon>
        <taxon>Actinomycetes</taxon>
        <taxon>Glycomycetales</taxon>
        <taxon>Glycomycetaceae</taxon>
        <taxon>Glycomyces</taxon>
    </lineage>
</organism>
<dbReference type="Proteomes" id="UP000308760">
    <property type="component" value="Unassembled WGS sequence"/>
</dbReference>
<dbReference type="OrthoDB" id="8317736at2"/>
<accession>A0A4S8QF29</accession>
<dbReference type="Pfam" id="PF01547">
    <property type="entry name" value="SBP_bac_1"/>
    <property type="match status" value="1"/>
</dbReference>
<dbReference type="PANTHER" id="PTHR43649:SF14">
    <property type="entry name" value="BLR3389 PROTEIN"/>
    <property type="match status" value="1"/>
</dbReference>
<protein>
    <submittedName>
        <fullName evidence="2">Extracellular solute-binding protein</fullName>
    </submittedName>
</protein>
<dbReference type="RefSeq" id="WP_136534488.1">
    <property type="nucleotide sequence ID" value="NZ_STGY01000042.1"/>
</dbReference>
<dbReference type="PANTHER" id="PTHR43649">
    <property type="entry name" value="ARABINOSE-BINDING PROTEIN-RELATED"/>
    <property type="match status" value="1"/>
</dbReference>
<sequence>MRKPQSRARAVLAAGAAAAVAFTATACGDSGESTADLTWWHIQNEDPMKTTWAEMADEWAAEADLTVEVEPIANEAFKERLATSAQSGTLPDLYQTWGGGVLAEQVEAGLVRDITDDVDCLDKVNPITLEAYTIDDRLYAVPFDQGVVGFWYNMDLFAEAGIDTPPATWDEFLGAVEQLKAAGITPIALGGADQWPTHYYWTYLVMRTLGLDGLEAAAEAGDFSDPGFTEAGQKLADLAALEPFQEGFESATYDQADGQAALMGEGGAAMELMGQWAPQAQRDNSGTDGPGDALSFFPFPAIEGGAGTTTEFLGGGGGFAAGAESPDEVVDFMCFLLEEDNQAQVVKDGNMSTVAADPAAVVPDMNNEQQLVVDAMATATGTQLYLDQAYPPSIGSTVNEASEGLVLGEISPEDFVAMVNEAWAAEK</sequence>
<evidence type="ECO:0000313" key="3">
    <source>
        <dbReference type="Proteomes" id="UP000308760"/>
    </source>
</evidence>
<dbReference type="AlphaFoldDB" id="A0A4S8QF29"/>
<gene>
    <name evidence="2" type="ORF">FAB82_10460</name>
</gene>
<reference evidence="2 3" key="2">
    <citation type="submission" date="2019-05" db="EMBL/GenBank/DDBJ databases">
        <title>Glycomyces buryatensis sp. nov.</title>
        <authorList>
            <person name="Nikitina E."/>
        </authorList>
    </citation>
    <scope>NUCLEOTIDE SEQUENCE [LARGE SCALE GENOMIC DNA]</scope>
    <source>
        <strain evidence="2 3">18</strain>
    </source>
</reference>
<dbReference type="SUPFAM" id="SSF53850">
    <property type="entry name" value="Periplasmic binding protein-like II"/>
    <property type="match status" value="1"/>
</dbReference>
<evidence type="ECO:0000313" key="2">
    <source>
        <dbReference type="EMBL" id="THV41525.1"/>
    </source>
</evidence>
<keyword evidence="1" id="KW-0732">Signal</keyword>